<evidence type="ECO:0000256" key="1">
    <source>
        <dbReference type="SAM" id="MobiDB-lite"/>
    </source>
</evidence>
<dbReference type="Proteomes" id="UP000034154">
    <property type="component" value="Unassembled WGS sequence"/>
</dbReference>
<gene>
    <name evidence="2" type="ORF">UW63_C0062G0006</name>
</gene>
<dbReference type="Gene3D" id="3.30.460.40">
    <property type="match status" value="1"/>
</dbReference>
<evidence type="ECO:0000313" key="2">
    <source>
        <dbReference type="EMBL" id="KKT69143.1"/>
    </source>
</evidence>
<feature type="compositionally biased region" description="Basic and acidic residues" evidence="1">
    <location>
        <begin position="1"/>
        <end position="35"/>
    </location>
</feature>
<sequence>MKEKYIPSQEEIDKAESMMTPDQKKDSEIRAKNWEQEQAPWVPFDDDNIDENFERKPATPEQKEDMGRRLAELADAFEDSNLNWHMDGALNISLMNGKYIGNHKDVDLSIEKNELAALEIQLLKKGFGLFLSRTEDKTKNKVMRRVGHADFADSETEHMLIAAIDENGQIRRDKSLNFVDTHIVERNAEGQALGNSGVVIPDKWTKPYPIEFQGKSINLSHPGKVLYYKLHQGRGYDTTDIQRLVETGKVAEEDVADVEKVFESEFTANIKRGRKIFEAVSEQLTPGMNADQILDKILQQRELTKGGEQMREVFKPFAQKIYESEDKSTDAMLKIGIELFKVEEKNNLKREEIKKVRQSVLDAQKIKQIREELKK</sequence>
<name>A0A0G1JCR9_9BACT</name>
<proteinExistence type="predicted"/>
<feature type="compositionally biased region" description="Basic and acidic residues" evidence="1">
    <location>
        <begin position="52"/>
        <end position="64"/>
    </location>
</feature>
<organism evidence="2 3">
    <name type="scientific">Candidatus Uhrbacteria bacterium GW2011_GWF2_44_350</name>
    <dbReference type="NCBI Taxonomy" id="1619000"/>
    <lineage>
        <taxon>Bacteria</taxon>
        <taxon>Candidatus Uhriibacteriota</taxon>
    </lineage>
</organism>
<reference evidence="2 3" key="1">
    <citation type="journal article" date="2015" name="Nature">
        <title>rRNA introns, odd ribosomes, and small enigmatic genomes across a large radiation of phyla.</title>
        <authorList>
            <person name="Brown C.T."/>
            <person name="Hug L.A."/>
            <person name="Thomas B.C."/>
            <person name="Sharon I."/>
            <person name="Castelle C.J."/>
            <person name="Singh A."/>
            <person name="Wilkins M.J."/>
            <person name="Williams K.H."/>
            <person name="Banfield J.F."/>
        </authorList>
    </citation>
    <scope>NUCLEOTIDE SEQUENCE [LARGE SCALE GENOMIC DNA]</scope>
</reference>
<dbReference type="InterPro" id="IPR019646">
    <property type="entry name" value="Aminoglyc_AdlTrfase"/>
</dbReference>
<dbReference type="AlphaFoldDB" id="A0A0G1JCR9"/>
<accession>A0A0G1JCR9</accession>
<dbReference type="Pfam" id="PF10706">
    <property type="entry name" value="Aminoglyc_resit"/>
    <property type="match status" value="1"/>
</dbReference>
<dbReference type="EMBL" id="LCJB01000062">
    <property type="protein sequence ID" value="KKT69143.1"/>
    <property type="molecule type" value="Genomic_DNA"/>
</dbReference>
<feature type="region of interest" description="Disordered" evidence="1">
    <location>
        <begin position="1"/>
        <end position="64"/>
    </location>
</feature>
<evidence type="ECO:0000313" key="3">
    <source>
        <dbReference type="Proteomes" id="UP000034154"/>
    </source>
</evidence>
<comment type="caution">
    <text evidence="2">The sequence shown here is derived from an EMBL/GenBank/DDBJ whole genome shotgun (WGS) entry which is preliminary data.</text>
</comment>
<protein>
    <submittedName>
        <fullName evidence="2">Uncharacterized protein</fullName>
    </submittedName>
</protein>